<dbReference type="SUPFAM" id="SSF161245">
    <property type="entry name" value="Zinc hairpin stack"/>
    <property type="match status" value="1"/>
</dbReference>
<dbReference type="InterPro" id="IPR017921">
    <property type="entry name" value="Znf_CTCHY"/>
</dbReference>
<dbReference type="EMBL" id="HBGW01031675">
    <property type="protein sequence ID" value="CAD9552718.1"/>
    <property type="molecule type" value="Transcribed_RNA"/>
</dbReference>
<sequence length="286" mass="32403">MPLPCCAAGSMADKEPQELRRARRRTRTEFCSDFVAKGASGCRHYRRRCQIVAPCCGGAYWCRRCHDEAQRGRPNAHAVDRTQIREVICLRCASRQPVGQRCGACGQEFGSYFCAECNFWDDDGAQKEVFHCSKCGICRIGGRENYFHCDTCGSCYPNEIRASHTCVENAMRQNCPVCLQDLFGSTVKVTILKCGHTMHQECLRELQMSFAGLQSLRCPICNLSLHRYEDLWAEMDRQVAETPMPVEYQHVQTAIVCNDCQNVSSVPFHILGHKCPSCSSYNTRRE</sequence>
<evidence type="ECO:0008006" key="9">
    <source>
        <dbReference type="Google" id="ProtNLM"/>
    </source>
</evidence>
<organism evidence="8">
    <name type="scientific">Zooxanthella nutricula</name>
    <dbReference type="NCBI Taxonomy" id="1333877"/>
    <lineage>
        <taxon>Eukaryota</taxon>
        <taxon>Sar</taxon>
        <taxon>Alveolata</taxon>
        <taxon>Dinophyceae</taxon>
        <taxon>Peridiniales</taxon>
        <taxon>Peridiniales incertae sedis</taxon>
        <taxon>Zooxanthella</taxon>
    </lineage>
</organism>
<dbReference type="InterPro" id="IPR037274">
    <property type="entry name" value="Znf_CHY_sf"/>
</dbReference>
<dbReference type="Pfam" id="PF14599">
    <property type="entry name" value="zinc_ribbon_6"/>
    <property type="match status" value="1"/>
</dbReference>
<dbReference type="Gene3D" id="2.20.28.10">
    <property type="match status" value="1"/>
</dbReference>
<evidence type="ECO:0000256" key="2">
    <source>
        <dbReference type="ARBA" id="ARBA00022771"/>
    </source>
</evidence>
<dbReference type="PROSITE" id="PS50089">
    <property type="entry name" value="ZF_RING_2"/>
    <property type="match status" value="1"/>
</dbReference>
<accession>A0A7S2NQ53</accession>
<keyword evidence="3" id="KW-0862">Zinc</keyword>
<feature type="domain" description="RING-type" evidence="5">
    <location>
        <begin position="175"/>
        <end position="222"/>
    </location>
</feature>
<dbReference type="GO" id="GO:0016567">
    <property type="term" value="P:protein ubiquitination"/>
    <property type="evidence" value="ECO:0007669"/>
    <property type="project" value="TreeGrafter"/>
</dbReference>
<evidence type="ECO:0000313" key="8">
    <source>
        <dbReference type="EMBL" id="CAD9552718.1"/>
    </source>
</evidence>
<evidence type="ECO:0000259" key="5">
    <source>
        <dbReference type="PROSITE" id="PS50089"/>
    </source>
</evidence>
<dbReference type="GO" id="GO:0006511">
    <property type="term" value="P:ubiquitin-dependent protein catabolic process"/>
    <property type="evidence" value="ECO:0007669"/>
    <property type="project" value="TreeGrafter"/>
</dbReference>
<proteinExistence type="predicted"/>
<evidence type="ECO:0000259" key="6">
    <source>
        <dbReference type="PROSITE" id="PS51266"/>
    </source>
</evidence>
<dbReference type="Gene3D" id="3.30.40.10">
    <property type="entry name" value="Zinc/RING finger domain, C3HC4 (zinc finger)"/>
    <property type="match status" value="1"/>
</dbReference>
<protein>
    <recommendedName>
        <fullName evidence="9">RING finger and CHY zinc finger domain-containing protein 1</fullName>
    </recommendedName>
</protein>
<dbReference type="GO" id="GO:0061630">
    <property type="term" value="F:ubiquitin protein ligase activity"/>
    <property type="evidence" value="ECO:0007669"/>
    <property type="project" value="TreeGrafter"/>
</dbReference>
<evidence type="ECO:0000259" key="7">
    <source>
        <dbReference type="PROSITE" id="PS51270"/>
    </source>
</evidence>
<dbReference type="Pfam" id="PF13639">
    <property type="entry name" value="zf-RING_2"/>
    <property type="match status" value="1"/>
</dbReference>
<dbReference type="InterPro" id="IPR008913">
    <property type="entry name" value="Znf_CHY"/>
</dbReference>
<dbReference type="GO" id="GO:0005634">
    <property type="term" value="C:nucleus"/>
    <property type="evidence" value="ECO:0007669"/>
    <property type="project" value="TreeGrafter"/>
</dbReference>
<dbReference type="Pfam" id="PF05495">
    <property type="entry name" value="zf-CHY"/>
    <property type="match status" value="1"/>
</dbReference>
<dbReference type="InterPro" id="IPR039512">
    <property type="entry name" value="RCHY1_zinc-ribbon"/>
</dbReference>
<dbReference type="InterPro" id="IPR001841">
    <property type="entry name" value="Znf_RING"/>
</dbReference>
<evidence type="ECO:0000256" key="1">
    <source>
        <dbReference type="ARBA" id="ARBA00022723"/>
    </source>
</evidence>
<keyword evidence="1" id="KW-0479">Metal-binding</keyword>
<dbReference type="PROSITE" id="PS51270">
    <property type="entry name" value="ZF_CTCHY"/>
    <property type="match status" value="1"/>
</dbReference>
<dbReference type="SMART" id="SM00184">
    <property type="entry name" value="RING"/>
    <property type="match status" value="1"/>
</dbReference>
<gene>
    <name evidence="8" type="ORF">BRAN1462_LOCUS20007</name>
</gene>
<dbReference type="InterPro" id="IPR037275">
    <property type="entry name" value="Znf_CTCHY_sf"/>
</dbReference>
<reference evidence="8" key="1">
    <citation type="submission" date="2021-01" db="EMBL/GenBank/DDBJ databases">
        <authorList>
            <person name="Corre E."/>
            <person name="Pelletier E."/>
            <person name="Niang G."/>
            <person name="Scheremetjew M."/>
            <person name="Finn R."/>
            <person name="Kale V."/>
            <person name="Holt S."/>
            <person name="Cochrane G."/>
            <person name="Meng A."/>
            <person name="Brown T."/>
            <person name="Cohen L."/>
        </authorList>
    </citation>
    <scope>NUCLEOTIDE SEQUENCE</scope>
    <source>
        <strain evidence="8">RCC3387</strain>
    </source>
</reference>
<dbReference type="PROSITE" id="PS51266">
    <property type="entry name" value="ZF_CHY"/>
    <property type="match status" value="1"/>
</dbReference>
<dbReference type="SUPFAM" id="SSF161219">
    <property type="entry name" value="CHY zinc finger-like"/>
    <property type="match status" value="1"/>
</dbReference>
<feature type="domain" description="CTCHY-type" evidence="7">
    <location>
        <begin position="109"/>
        <end position="174"/>
    </location>
</feature>
<dbReference type="SUPFAM" id="SSF57850">
    <property type="entry name" value="RING/U-box"/>
    <property type="match status" value="1"/>
</dbReference>
<evidence type="ECO:0000256" key="3">
    <source>
        <dbReference type="ARBA" id="ARBA00022833"/>
    </source>
</evidence>
<dbReference type="GO" id="GO:0008270">
    <property type="term" value="F:zinc ion binding"/>
    <property type="evidence" value="ECO:0007669"/>
    <property type="project" value="UniProtKB-KW"/>
</dbReference>
<dbReference type="InterPro" id="IPR013083">
    <property type="entry name" value="Znf_RING/FYVE/PHD"/>
</dbReference>
<keyword evidence="2 4" id="KW-0863">Zinc-finger</keyword>
<evidence type="ECO:0000256" key="4">
    <source>
        <dbReference type="PROSITE-ProRule" id="PRU00601"/>
    </source>
</evidence>
<dbReference type="PANTHER" id="PTHR21319">
    <property type="entry name" value="RING FINGER AND CHY ZINC FINGER DOMAIN-CONTAINING PROTEIN 1"/>
    <property type="match status" value="1"/>
</dbReference>
<dbReference type="AlphaFoldDB" id="A0A7S2NQ53"/>
<feature type="domain" description="CHY-type" evidence="6">
    <location>
        <begin position="35"/>
        <end position="107"/>
    </location>
</feature>
<name>A0A7S2NQ53_9DINO</name>
<dbReference type="PANTHER" id="PTHR21319:SF53">
    <property type="entry name" value="RING FINGER AND CHY ZINC FINGER DOMAIN-CONTAINING PROTEIN 1"/>
    <property type="match status" value="1"/>
</dbReference>